<evidence type="ECO:0000256" key="1">
    <source>
        <dbReference type="ARBA" id="ARBA00004651"/>
    </source>
</evidence>
<feature type="transmembrane region" description="Helical" evidence="7">
    <location>
        <begin position="378"/>
        <end position="399"/>
    </location>
</feature>
<proteinExistence type="predicted"/>
<evidence type="ECO:0000313" key="8">
    <source>
        <dbReference type="EMBL" id="CEK10029.1"/>
    </source>
</evidence>
<accession>A0A0A8UTD6</accession>
<dbReference type="GO" id="GO:0022857">
    <property type="term" value="F:transmembrane transporter activity"/>
    <property type="evidence" value="ECO:0007669"/>
    <property type="project" value="InterPro"/>
</dbReference>
<dbReference type="EMBL" id="LN681225">
    <property type="protein sequence ID" value="CEK10029.1"/>
    <property type="molecule type" value="Genomic_DNA"/>
</dbReference>
<feature type="transmembrane region" description="Helical" evidence="7">
    <location>
        <begin position="411"/>
        <end position="432"/>
    </location>
</feature>
<comment type="subcellular location">
    <subcellularLocation>
        <location evidence="1">Cell membrane</location>
        <topology evidence="1">Multi-pass membrane protein</topology>
    </subcellularLocation>
</comment>
<evidence type="ECO:0000256" key="3">
    <source>
        <dbReference type="ARBA" id="ARBA00022475"/>
    </source>
</evidence>
<dbReference type="HOGENOM" id="CLU_020854_4_2_6"/>
<evidence type="ECO:0000256" key="2">
    <source>
        <dbReference type="ARBA" id="ARBA00022448"/>
    </source>
</evidence>
<organism evidence="8 9">
    <name type="scientific">Legionella hackeliae</name>
    <dbReference type="NCBI Taxonomy" id="449"/>
    <lineage>
        <taxon>Bacteria</taxon>
        <taxon>Pseudomonadati</taxon>
        <taxon>Pseudomonadota</taxon>
        <taxon>Gammaproteobacteria</taxon>
        <taxon>Legionellales</taxon>
        <taxon>Legionellaceae</taxon>
        <taxon>Legionella</taxon>
    </lineage>
</organism>
<feature type="transmembrane region" description="Helical" evidence="7">
    <location>
        <begin position="188"/>
        <end position="206"/>
    </location>
</feature>
<dbReference type="AlphaFoldDB" id="A0A0A8UTD6"/>
<feature type="transmembrane region" description="Helical" evidence="7">
    <location>
        <begin position="116"/>
        <end position="134"/>
    </location>
</feature>
<dbReference type="KEGG" id="lha:LHA_0962"/>
<dbReference type="InterPro" id="IPR002293">
    <property type="entry name" value="AA/rel_permease1"/>
</dbReference>
<keyword evidence="9" id="KW-1185">Reference proteome</keyword>
<protein>
    <submittedName>
        <fullName evidence="8">Amino acid antiporter</fullName>
    </submittedName>
</protein>
<name>A0A0A8UTD6_LEGHA</name>
<feature type="transmembrane region" description="Helical" evidence="7">
    <location>
        <begin position="319"/>
        <end position="340"/>
    </location>
</feature>
<evidence type="ECO:0000256" key="4">
    <source>
        <dbReference type="ARBA" id="ARBA00022692"/>
    </source>
</evidence>
<keyword evidence="6 7" id="KW-0472">Membrane</keyword>
<evidence type="ECO:0000313" key="9">
    <source>
        <dbReference type="Proteomes" id="UP000032803"/>
    </source>
</evidence>
<dbReference type="GO" id="GO:0005886">
    <property type="term" value="C:plasma membrane"/>
    <property type="evidence" value="ECO:0007669"/>
    <property type="project" value="UniProtKB-SubCell"/>
</dbReference>
<evidence type="ECO:0000256" key="6">
    <source>
        <dbReference type="ARBA" id="ARBA00023136"/>
    </source>
</evidence>
<feature type="transmembrane region" description="Helical" evidence="7">
    <location>
        <begin position="76"/>
        <end position="104"/>
    </location>
</feature>
<dbReference type="PANTHER" id="PTHR42770">
    <property type="entry name" value="AMINO ACID TRANSPORTER-RELATED"/>
    <property type="match status" value="1"/>
</dbReference>
<evidence type="ECO:0000256" key="5">
    <source>
        <dbReference type="ARBA" id="ARBA00022989"/>
    </source>
</evidence>
<dbReference type="STRING" id="449.LHA_0962"/>
<feature type="transmembrane region" description="Helical" evidence="7">
    <location>
        <begin position="352"/>
        <end position="371"/>
    </location>
</feature>
<feature type="transmembrane region" description="Helical" evidence="7">
    <location>
        <begin position="34"/>
        <end position="56"/>
    </location>
</feature>
<dbReference type="PATRIC" id="fig|449.7.peg.3045"/>
<keyword evidence="5 7" id="KW-1133">Transmembrane helix</keyword>
<sequence>MNKPLSIASLSLITVCSVDSIRNLPVAAIAGSQLFNYFILALVLFLLPIAILASWFSKQSQQGIYGWVKQGLGQRLGFMAIWFQCIQNLLIYPTFLSFIAGTLLYSFSPQLAENNYLIFFTIIVLIWCLTWINLKGIQTSSRFNSFCTLAGLLMPFLTILTMGLFWYFSHRDLIKPILPPATPYSWTALTAIMLSFCGIEIAAVHAKESKPGAITKAIFIAVIVVFFTMLFGSITLAMIIPAQQLNFVSSIPRLIEIFFNELHCGPLAFLMNALIAIGCIGTANNWIIAPIKGLSFAINEGVRYTKLIEKNARQVPARLLILQAGFVSIISLLFLVFPAINTSYWVMLNSATQVYLLMYFMLCLSAIKLIFNRKSYSWIILLSAFLGLSGISIGLIVSLVPPPSLPINSHFIYGLLSIFFLVFLILAPLTSLGRKPIQA</sequence>
<feature type="transmembrane region" description="Helical" evidence="7">
    <location>
        <begin position="218"/>
        <end position="240"/>
    </location>
</feature>
<keyword evidence="4 7" id="KW-0812">Transmembrane</keyword>
<dbReference type="RefSeq" id="WP_045105468.1">
    <property type="nucleotide sequence ID" value="NZ_LN681225.1"/>
</dbReference>
<keyword evidence="3" id="KW-1003">Cell membrane</keyword>
<dbReference type="InterPro" id="IPR050367">
    <property type="entry name" value="APC_superfamily"/>
</dbReference>
<evidence type="ECO:0000256" key="7">
    <source>
        <dbReference type="SAM" id="Phobius"/>
    </source>
</evidence>
<dbReference type="PANTHER" id="PTHR42770:SF15">
    <property type="entry name" value="GLUTAMATE_GAMMA-AMINOBUTYRATE ANTIPORTER-RELATED"/>
    <property type="match status" value="1"/>
</dbReference>
<dbReference type="OrthoDB" id="3185104at2"/>
<keyword evidence="2" id="KW-0813">Transport</keyword>
<dbReference type="Pfam" id="PF13520">
    <property type="entry name" value="AA_permease_2"/>
    <property type="match status" value="1"/>
</dbReference>
<feature type="transmembrane region" description="Helical" evidence="7">
    <location>
        <begin position="146"/>
        <end position="168"/>
    </location>
</feature>
<dbReference type="PIRSF" id="PIRSF006060">
    <property type="entry name" value="AA_transporter"/>
    <property type="match status" value="1"/>
</dbReference>
<dbReference type="Gene3D" id="1.20.1740.10">
    <property type="entry name" value="Amino acid/polyamine transporter I"/>
    <property type="match status" value="1"/>
</dbReference>
<gene>
    <name evidence="8" type="ORF">LHA_0962</name>
</gene>
<feature type="transmembrane region" description="Helical" evidence="7">
    <location>
        <begin position="267"/>
        <end position="288"/>
    </location>
</feature>
<reference evidence="9" key="1">
    <citation type="submission" date="2014-09" db="EMBL/GenBank/DDBJ databases">
        <authorList>
            <person name="Gomez-Valero L."/>
        </authorList>
    </citation>
    <scope>NUCLEOTIDE SEQUENCE [LARGE SCALE GENOMIC DNA]</scope>
    <source>
        <strain evidence="9">ATCC35250</strain>
    </source>
</reference>
<dbReference type="Proteomes" id="UP000032803">
    <property type="component" value="Chromosome I"/>
</dbReference>